<name>A0A7J6RCJ4_PEROL</name>
<reference evidence="3 4" key="1">
    <citation type="submission" date="2020-04" db="EMBL/GenBank/DDBJ databases">
        <title>Perkinsus olseni comparative genomics.</title>
        <authorList>
            <person name="Bogema D.R."/>
        </authorList>
    </citation>
    <scope>NUCLEOTIDE SEQUENCE [LARGE SCALE GENOMIC DNA]</scope>
    <source>
        <strain evidence="3 4">ATCC PRA-207</strain>
    </source>
</reference>
<evidence type="ECO:0000313" key="3">
    <source>
        <dbReference type="EMBL" id="KAF4718448.1"/>
    </source>
</evidence>
<feature type="compositionally biased region" description="Basic residues" evidence="2">
    <location>
        <begin position="773"/>
        <end position="785"/>
    </location>
</feature>
<feature type="region of interest" description="Disordered" evidence="2">
    <location>
        <begin position="256"/>
        <end position="285"/>
    </location>
</feature>
<proteinExistence type="predicted"/>
<evidence type="ECO:0000256" key="2">
    <source>
        <dbReference type="SAM" id="MobiDB-lite"/>
    </source>
</evidence>
<dbReference type="Gene3D" id="1.10.287.1490">
    <property type="match status" value="1"/>
</dbReference>
<dbReference type="PANTHER" id="PTHR18937">
    <property type="entry name" value="STRUCTURAL MAINTENANCE OF CHROMOSOMES SMC FAMILY MEMBER"/>
    <property type="match status" value="1"/>
</dbReference>
<evidence type="ECO:0000256" key="1">
    <source>
        <dbReference type="SAM" id="Coils"/>
    </source>
</evidence>
<feature type="region of interest" description="Disordered" evidence="2">
    <location>
        <begin position="326"/>
        <end position="384"/>
    </location>
</feature>
<keyword evidence="1" id="KW-0175">Coiled coil</keyword>
<feature type="region of interest" description="Disordered" evidence="2">
    <location>
        <begin position="1"/>
        <end position="51"/>
    </location>
</feature>
<gene>
    <name evidence="3" type="ORF">FOZ63_023934</name>
</gene>
<dbReference type="OMA" id="VECDTEA"/>
<dbReference type="Proteomes" id="UP000553632">
    <property type="component" value="Unassembled WGS sequence"/>
</dbReference>
<protein>
    <submittedName>
        <fullName evidence="3">Uncharacterized protein</fullName>
    </submittedName>
</protein>
<evidence type="ECO:0000313" key="4">
    <source>
        <dbReference type="Proteomes" id="UP000553632"/>
    </source>
</evidence>
<organism evidence="3 4">
    <name type="scientific">Perkinsus olseni</name>
    <name type="common">Perkinsus atlanticus</name>
    <dbReference type="NCBI Taxonomy" id="32597"/>
    <lineage>
        <taxon>Eukaryota</taxon>
        <taxon>Sar</taxon>
        <taxon>Alveolata</taxon>
        <taxon>Perkinsozoa</taxon>
        <taxon>Perkinsea</taxon>
        <taxon>Perkinsida</taxon>
        <taxon>Perkinsidae</taxon>
        <taxon>Perkinsus</taxon>
    </lineage>
</organism>
<feature type="region of interest" description="Disordered" evidence="2">
    <location>
        <begin position="772"/>
        <end position="793"/>
    </location>
</feature>
<accession>A0A7J6RCJ4</accession>
<sequence>MSSVTAPAIKVSSPLENPSDTLREGDPSPSGRSDSDSEEDSDDSSGASAGCGIASSIASRKTALLETLAAIESSQRARVAVESKLETARSELAKLEASRDAMLRENELLTAKRRTINTQLAEARKELASSGGNDVVEALASAEARTAALKDEGDALEAERERTQCEVKVAQLNLAELKKQLDRWQGELDRIRAAQKEAAAEDVVNDLKEENVALREKLVACDELERAKTELTRKEAELAEEQRKVEALTNELVLMKGDREKVQESVEDGRDSGQGETEQSVTPQERLDEMAEMLRESESARANLERLMVSSQETLKKEITALEEQLRKNDRGEGGLGSQTGRGPHAEGVEDVRAAASAGDDGGRASLVGSRRSSESSRSVGMNTPMKLGIDAYAGTDRVQIVEAAVNTDRNDICDDDSGLTWAERDRLAREVAELKTKAIEFSNKASRLAGVEQELKVLENKKQDAVDTLAIMKRQLDDATKAKGQALATAKAEKEQLLQELDNMHHEKRQVEKIVHDLQKSKESLCQEEEAARVEYRDADRRRAEAIEKLQVVQEELKRFSDTKQELMEAQKLRDSLVDERERITVEMKSELDHFKRQEAELREVVKGLESEHDRLRKSVASLVQRRQSEDAVLSKIVEVEKDTESEARRLQGKIKSLMKDICMLTTRRDKTDAEIRDAYSLLEHVGLQLADKEAQRDGLSEKLCSMENRLTQCEKERTDILEEIQQLHHFRDKLEVKCDVFAKDFDRANGILDELRYEISMLERRRDALHKMRSRGSSKGKSRNSREHPPGQPYECNIGLFIVTALLSVRTWAWTSEIPVRPGMTWEEQASYLAYHDRCDLGTTASVKIMIRPRSYVITNCHHKGFNSFRTISYVPKDLNIPGPHNKEWCIRYFRAVGFLPGESLDWARKTMCDADYFRSEKWKEQEEDRSGESVVNGGSDESSEGKVLSRMCLYEGNL</sequence>
<feature type="coiled-coil region" evidence="1">
    <location>
        <begin position="425"/>
        <end position="662"/>
    </location>
</feature>
<feature type="non-terminal residue" evidence="3">
    <location>
        <position position="1"/>
    </location>
</feature>
<feature type="compositionally biased region" description="Polar residues" evidence="2">
    <location>
        <begin position="274"/>
        <end position="283"/>
    </location>
</feature>
<keyword evidence="4" id="KW-1185">Reference proteome</keyword>
<dbReference type="AlphaFoldDB" id="A0A7J6RCJ4"/>
<feature type="compositionally biased region" description="Basic and acidic residues" evidence="2">
    <location>
        <begin position="256"/>
        <end position="273"/>
    </location>
</feature>
<comment type="caution">
    <text evidence="3">The sequence shown here is derived from an EMBL/GenBank/DDBJ whole genome shotgun (WGS) entry which is preliminary data.</text>
</comment>
<feature type="compositionally biased region" description="Basic and acidic residues" evidence="2">
    <location>
        <begin position="344"/>
        <end position="353"/>
    </location>
</feature>
<dbReference type="EMBL" id="JABANO010026489">
    <property type="protein sequence ID" value="KAF4718448.1"/>
    <property type="molecule type" value="Genomic_DNA"/>
</dbReference>